<dbReference type="AlphaFoldDB" id="R4PW72"/>
<evidence type="ECO:0000256" key="1">
    <source>
        <dbReference type="SAM" id="MobiDB-lite"/>
    </source>
</evidence>
<feature type="chain" id="PRO_5004369665" evidence="3">
    <location>
        <begin position="25"/>
        <end position="452"/>
    </location>
</feature>
<keyword evidence="2" id="KW-0472">Membrane</keyword>
<proteinExistence type="predicted"/>
<dbReference type="RefSeq" id="WP_015641447.1">
    <property type="nucleotide sequence ID" value="NC_021219.1"/>
</dbReference>
<dbReference type="Proteomes" id="UP000013893">
    <property type="component" value="Chromosome"/>
</dbReference>
<keyword evidence="2" id="KW-0812">Transmembrane</keyword>
<keyword evidence="5" id="KW-1185">Reference proteome</keyword>
<evidence type="ECO:0000313" key="4">
    <source>
        <dbReference type="EMBL" id="AGL61997.1"/>
    </source>
</evidence>
<keyword evidence="3" id="KW-0732">Signal</keyword>
<feature type="transmembrane region" description="Helical" evidence="2">
    <location>
        <begin position="342"/>
        <end position="367"/>
    </location>
</feature>
<dbReference type="EMBL" id="CP005957">
    <property type="protein sequence ID" value="AGL61997.1"/>
    <property type="molecule type" value="Genomic_DNA"/>
</dbReference>
<dbReference type="HOGENOM" id="CLU_605051_0_0_0"/>
<name>R4PW72_9BACT</name>
<evidence type="ECO:0000256" key="2">
    <source>
        <dbReference type="SAM" id="Phobius"/>
    </source>
</evidence>
<organism evidence="4 5">
    <name type="scientific">Candidatus Saccharimonas aalborgensis</name>
    <dbReference type="NCBI Taxonomy" id="1332188"/>
    <lineage>
        <taxon>Bacteria</taxon>
        <taxon>Candidatus Saccharimonadota</taxon>
        <taxon>Candidatus Saccharimonadia</taxon>
        <taxon>Candidatus Saccharimonadales</taxon>
        <taxon>Candidatus Saccharimonadaceae</taxon>
        <taxon>Candidatus Saccharimonas</taxon>
    </lineage>
</organism>
<sequence length="452" mass="49938">MLKKLLLFVAIIIGSFVQSSPSQALSLINGQTHFYTVQFRSDSRAIVYAKFVFQNSSMTVSRDTYTFTLPDGISVENLTTDQILVKSNPVVVRCIKEPCPESLPADDTYSDNTDFLSSSSANYYDYYSPSYRYTSAYTYQPLSYDTSGTTYTLKLAHPIKPGKQGAILVTFTTDSYAKSMFGRFSYTFKTLKTDELIDNANVAIVFDQELYSRDVTQKRTTDSSSTPTINSGASTSSTGKSLDSLIGTIGRGGAYTRVQSRLLPGDIMSVSGVYATTPFMLYFTEIIVWCLVLIAVIAAAWVGRQMWHLRHPKSVSSDHTHDTQHAAVSASSPQRHLTSLHLLAVSAASAAGSIITVIIIIGLASLHGNSWSWSIGEQIVLTLYSLSAFFMTMFAFPYSYLSRINRQQLFSWFIIHFVVITILTLCAMLILSAINQHSAPIPAIGTIDDRVY</sequence>
<reference evidence="4 5" key="1">
    <citation type="journal article" date="2013" name="Nat. Biotechnol.">
        <title>Genome sequences of rare, uncultured bacteria obtained by differential coverage binning of multiple metagenomes.</title>
        <authorList>
            <person name="Albertsen M."/>
            <person name="Hugenholtz P."/>
            <person name="Skarshewski A."/>
            <person name="Nielsen K.L."/>
            <person name="Tyson G.W."/>
            <person name="Nielsen P.H."/>
        </authorList>
    </citation>
    <scope>NUCLEOTIDE SEQUENCE [LARGE SCALE GENOMIC DNA]</scope>
    <source>
        <strain evidence="4">TM71</strain>
    </source>
</reference>
<evidence type="ECO:0000256" key="3">
    <source>
        <dbReference type="SAM" id="SignalP"/>
    </source>
</evidence>
<gene>
    <name evidence="4" type="ORF">L336_0288</name>
</gene>
<accession>R4PW72</accession>
<feature type="transmembrane region" description="Helical" evidence="2">
    <location>
        <begin position="279"/>
        <end position="303"/>
    </location>
</feature>
<feature type="region of interest" description="Disordered" evidence="1">
    <location>
        <begin position="217"/>
        <end position="239"/>
    </location>
</feature>
<feature type="transmembrane region" description="Helical" evidence="2">
    <location>
        <begin position="379"/>
        <end position="401"/>
    </location>
</feature>
<feature type="signal peptide" evidence="3">
    <location>
        <begin position="1"/>
        <end position="24"/>
    </location>
</feature>
<evidence type="ECO:0000313" key="5">
    <source>
        <dbReference type="Proteomes" id="UP000013893"/>
    </source>
</evidence>
<keyword evidence="2" id="KW-1133">Transmembrane helix</keyword>
<protein>
    <submittedName>
        <fullName evidence="4">Uncharacterized protein</fullName>
    </submittedName>
</protein>
<dbReference type="KEGG" id="saal:L336_0288"/>
<feature type="transmembrane region" description="Helical" evidence="2">
    <location>
        <begin position="413"/>
        <end position="434"/>
    </location>
</feature>
<feature type="compositionally biased region" description="Polar residues" evidence="1">
    <location>
        <begin position="222"/>
        <end position="239"/>
    </location>
</feature>